<evidence type="ECO:0000313" key="5">
    <source>
        <dbReference type="Proteomes" id="UP001165090"/>
    </source>
</evidence>
<keyword evidence="2" id="KW-0732">Signal</keyword>
<dbReference type="Pfam" id="PF00313">
    <property type="entry name" value="CSD"/>
    <property type="match status" value="1"/>
</dbReference>
<evidence type="ECO:0000313" key="4">
    <source>
        <dbReference type="EMBL" id="GLI59817.1"/>
    </source>
</evidence>
<reference evidence="4 5" key="1">
    <citation type="journal article" date="2023" name="IScience">
        <title>Expanded male sex-determining region conserved during the evolution of homothallism in the green alga Volvox.</title>
        <authorList>
            <person name="Yamamoto K."/>
            <person name="Matsuzaki R."/>
            <person name="Mahakham W."/>
            <person name="Heman W."/>
            <person name="Sekimoto H."/>
            <person name="Kawachi M."/>
            <person name="Minakuchi Y."/>
            <person name="Toyoda A."/>
            <person name="Nozaki H."/>
        </authorList>
    </citation>
    <scope>NUCLEOTIDE SEQUENCE [LARGE SCALE GENOMIC DNA]</scope>
    <source>
        <strain evidence="4 5">NIES-4468</strain>
    </source>
</reference>
<feature type="signal peptide" evidence="2">
    <location>
        <begin position="1"/>
        <end position="17"/>
    </location>
</feature>
<feature type="chain" id="PRO_5045827627" description="CSD domain-containing protein" evidence="2">
    <location>
        <begin position="18"/>
        <end position="299"/>
    </location>
</feature>
<dbReference type="PROSITE" id="PS51857">
    <property type="entry name" value="CSD_2"/>
    <property type="match status" value="1"/>
</dbReference>
<dbReference type="SUPFAM" id="SSF50249">
    <property type="entry name" value="Nucleic acid-binding proteins"/>
    <property type="match status" value="1"/>
</dbReference>
<dbReference type="Gene3D" id="2.40.50.140">
    <property type="entry name" value="Nucleic acid-binding proteins"/>
    <property type="match status" value="1"/>
</dbReference>
<dbReference type="PROSITE" id="PS00352">
    <property type="entry name" value="CSD_1"/>
    <property type="match status" value="1"/>
</dbReference>
<dbReference type="CDD" id="cd04458">
    <property type="entry name" value="CSP_CDS"/>
    <property type="match status" value="1"/>
</dbReference>
<accession>A0ABQ5RQH1</accession>
<keyword evidence="5" id="KW-1185">Reference proteome</keyword>
<feature type="region of interest" description="Disordered" evidence="1">
    <location>
        <begin position="150"/>
        <end position="209"/>
    </location>
</feature>
<dbReference type="InterPro" id="IPR002059">
    <property type="entry name" value="CSP_DNA-bd"/>
</dbReference>
<feature type="compositionally biased region" description="Polar residues" evidence="1">
    <location>
        <begin position="170"/>
        <end position="184"/>
    </location>
</feature>
<sequence>FIGMVIDVLCCFMEACAVVEHGVIAKLRHTFGFISCPHRVRDVFFHNTALEDCTMEQLSNGTAVSFVVEQNDGGKAVAKCVRLAPVGTRVCLTKLEPGICFGQVSDPARGDAKGVIRFLNLAGMAEHLLYNSSDVQGAADSIEPLQTSYAADRHQSHSELRSALHERASATATAPSPEQATKTIEPSDPRRSGVPAPPQPHSGPNIVQTPQSISSCLERGQLVFFRICTDMRAAQMAQEAAARGAASARRAAYQCAVDLRPVGPSELAASPHLQRQAVLLQVLEEAVKARYTPLQPAMR</sequence>
<proteinExistence type="predicted"/>
<evidence type="ECO:0000256" key="1">
    <source>
        <dbReference type="SAM" id="MobiDB-lite"/>
    </source>
</evidence>
<evidence type="ECO:0000259" key="3">
    <source>
        <dbReference type="PROSITE" id="PS51857"/>
    </source>
</evidence>
<comment type="caution">
    <text evidence="4">The sequence shown here is derived from an EMBL/GenBank/DDBJ whole genome shotgun (WGS) entry which is preliminary data.</text>
</comment>
<evidence type="ECO:0000256" key="2">
    <source>
        <dbReference type="SAM" id="SignalP"/>
    </source>
</evidence>
<feature type="compositionally biased region" description="Basic and acidic residues" evidence="1">
    <location>
        <begin position="151"/>
        <end position="168"/>
    </location>
</feature>
<feature type="non-terminal residue" evidence="4">
    <location>
        <position position="1"/>
    </location>
</feature>
<name>A0ABQ5RQH1_9CHLO</name>
<feature type="domain" description="CSD" evidence="3">
    <location>
        <begin position="19"/>
        <end position="83"/>
    </location>
</feature>
<protein>
    <recommendedName>
        <fullName evidence="3">CSD domain-containing protein</fullName>
    </recommendedName>
</protein>
<gene>
    <name evidence="4" type="ORF">VaNZ11_001785</name>
</gene>
<dbReference type="InterPro" id="IPR019844">
    <property type="entry name" value="CSD_CS"/>
</dbReference>
<organism evidence="4 5">
    <name type="scientific">Volvox africanus</name>
    <dbReference type="NCBI Taxonomy" id="51714"/>
    <lineage>
        <taxon>Eukaryota</taxon>
        <taxon>Viridiplantae</taxon>
        <taxon>Chlorophyta</taxon>
        <taxon>core chlorophytes</taxon>
        <taxon>Chlorophyceae</taxon>
        <taxon>CS clade</taxon>
        <taxon>Chlamydomonadales</taxon>
        <taxon>Volvocaceae</taxon>
        <taxon>Volvox</taxon>
    </lineage>
</organism>
<dbReference type="Proteomes" id="UP001165090">
    <property type="component" value="Unassembled WGS sequence"/>
</dbReference>
<dbReference type="EMBL" id="BSDZ01000004">
    <property type="protein sequence ID" value="GLI59817.1"/>
    <property type="molecule type" value="Genomic_DNA"/>
</dbReference>
<dbReference type="InterPro" id="IPR012340">
    <property type="entry name" value="NA-bd_OB-fold"/>
</dbReference>